<feature type="transmembrane region" description="Helical" evidence="5">
    <location>
        <begin position="62"/>
        <end position="84"/>
    </location>
</feature>
<dbReference type="Pfam" id="PF04973">
    <property type="entry name" value="NMN_transporter"/>
    <property type="match status" value="1"/>
</dbReference>
<reference evidence="6 7" key="1">
    <citation type="submission" date="2023-10" db="EMBL/GenBank/DDBJ databases">
        <authorList>
            <person name="Botero Cardona J."/>
        </authorList>
    </citation>
    <scope>NUCLEOTIDE SEQUENCE [LARGE SCALE GENOMIC DNA]</scope>
    <source>
        <strain evidence="6 7">R-54839</strain>
    </source>
</reference>
<dbReference type="InterPro" id="IPR006419">
    <property type="entry name" value="NMN_transpt_PnuC"/>
</dbReference>
<feature type="transmembrane region" description="Helical" evidence="5">
    <location>
        <begin position="175"/>
        <end position="194"/>
    </location>
</feature>
<keyword evidence="4 5" id="KW-0472">Membrane</keyword>
<evidence type="ECO:0000256" key="3">
    <source>
        <dbReference type="ARBA" id="ARBA00022989"/>
    </source>
</evidence>
<dbReference type="Proteomes" id="UP001314261">
    <property type="component" value="Unassembled WGS sequence"/>
</dbReference>
<feature type="transmembrane region" description="Helical" evidence="5">
    <location>
        <begin position="21"/>
        <end position="42"/>
    </location>
</feature>
<dbReference type="RefSeq" id="WP_338345737.1">
    <property type="nucleotide sequence ID" value="NZ_CAUZLR010000001.1"/>
</dbReference>
<evidence type="ECO:0000313" key="7">
    <source>
        <dbReference type="Proteomes" id="UP001314261"/>
    </source>
</evidence>
<evidence type="ECO:0000256" key="5">
    <source>
        <dbReference type="SAM" id="Phobius"/>
    </source>
</evidence>
<accession>A0ABN9YHW9</accession>
<evidence type="ECO:0000256" key="1">
    <source>
        <dbReference type="ARBA" id="ARBA00004141"/>
    </source>
</evidence>
<evidence type="ECO:0000256" key="2">
    <source>
        <dbReference type="ARBA" id="ARBA00022692"/>
    </source>
</evidence>
<sequence length="263" mass="29754">MLSKTANNIRQSRFFQFFLKVDYFDILGVVIVLGTSLVLHYWSKPLSASWFFHGESNAFTRLPLLGLFATASAVASILSTRFIAKQKALDNTISWINVVVAGVVDFFNGNVGAFLTYPISMVTNWLPTKTWSRYQRVGRVKPFILIGLILLSITVSFGLNAFAFRFSGWGLDAMYWFSSTTFALALTADILNIFRIKDQWYIWSVYNVANLGKALIQGNFANVGKYSYYIINSLIAILTWTVKREAKIRPNHLNHTETAIEGE</sequence>
<feature type="transmembrane region" description="Helical" evidence="5">
    <location>
        <begin position="143"/>
        <end position="163"/>
    </location>
</feature>
<name>A0ABN9YHW9_9LACO</name>
<evidence type="ECO:0000256" key="4">
    <source>
        <dbReference type="ARBA" id="ARBA00023136"/>
    </source>
</evidence>
<keyword evidence="3 5" id="KW-1133">Transmembrane helix</keyword>
<comment type="subcellular location">
    <subcellularLocation>
        <location evidence="1">Membrane</location>
        <topology evidence="1">Multi-pass membrane protein</topology>
    </subcellularLocation>
</comment>
<dbReference type="EMBL" id="CAUZLR010000001">
    <property type="protein sequence ID" value="CAK1224356.1"/>
    <property type="molecule type" value="Genomic_DNA"/>
</dbReference>
<evidence type="ECO:0000313" key="6">
    <source>
        <dbReference type="EMBL" id="CAK1224356.1"/>
    </source>
</evidence>
<keyword evidence="2 5" id="KW-0812">Transmembrane</keyword>
<gene>
    <name evidence="6" type="ORF">R54839_PPFHFPJH_00119</name>
</gene>
<organism evidence="6 7">
    <name type="scientific">Fructobacillus fructosus</name>
    <dbReference type="NCBI Taxonomy" id="1631"/>
    <lineage>
        <taxon>Bacteria</taxon>
        <taxon>Bacillati</taxon>
        <taxon>Bacillota</taxon>
        <taxon>Bacilli</taxon>
        <taxon>Lactobacillales</taxon>
        <taxon>Lactobacillaceae</taxon>
        <taxon>Fructobacillus</taxon>
    </lineage>
</organism>
<protein>
    <submittedName>
        <fullName evidence="6">Nicotinamide riboside transporter PnuC (PnuC)</fullName>
    </submittedName>
</protein>
<comment type="caution">
    <text evidence="6">The sequence shown here is derived from an EMBL/GenBank/DDBJ whole genome shotgun (WGS) entry which is preliminary data.</text>
</comment>
<keyword evidence="7" id="KW-1185">Reference proteome</keyword>
<proteinExistence type="predicted"/>